<dbReference type="PANTHER" id="PTHR23159:SF31">
    <property type="entry name" value="CENTROSOME-ASSOCIATED PROTEIN CEP250 ISOFORM X1"/>
    <property type="match status" value="1"/>
</dbReference>
<evidence type="ECO:0000313" key="2">
    <source>
        <dbReference type="EMBL" id="KAJ3435709.1"/>
    </source>
</evidence>
<dbReference type="Proteomes" id="UP001146793">
    <property type="component" value="Unassembled WGS sequence"/>
</dbReference>
<feature type="compositionally biased region" description="Basic and acidic residues" evidence="1">
    <location>
        <begin position="54"/>
        <end position="65"/>
    </location>
</feature>
<accession>A0AAV7Z3Y1</accession>
<feature type="compositionally biased region" description="Basic and acidic residues" evidence="1">
    <location>
        <begin position="74"/>
        <end position="107"/>
    </location>
</feature>
<feature type="region of interest" description="Disordered" evidence="1">
    <location>
        <begin position="1"/>
        <end position="39"/>
    </location>
</feature>
<proteinExistence type="predicted"/>
<evidence type="ECO:0000313" key="3">
    <source>
        <dbReference type="Proteomes" id="UP001146793"/>
    </source>
</evidence>
<evidence type="ECO:0000256" key="1">
    <source>
        <dbReference type="SAM" id="MobiDB-lite"/>
    </source>
</evidence>
<dbReference type="EMBL" id="JANTQA010000037">
    <property type="protein sequence ID" value="KAJ3435709.1"/>
    <property type="molecule type" value="Genomic_DNA"/>
</dbReference>
<feature type="region of interest" description="Disordered" evidence="1">
    <location>
        <begin position="54"/>
        <end position="107"/>
    </location>
</feature>
<gene>
    <name evidence="2" type="ORF">M0812_19333</name>
</gene>
<feature type="compositionally biased region" description="Basic residues" evidence="1">
    <location>
        <begin position="688"/>
        <end position="704"/>
    </location>
</feature>
<protein>
    <submittedName>
        <fullName evidence="2">A-type inclusion protein</fullName>
    </submittedName>
</protein>
<name>A0AAV7Z3Y1_9EUKA</name>
<dbReference type="AlphaFoldDB" id="A0AAV7Z3Y1"/>
<sequence length="704" mass="84837">MEERRNKLENERDEMKAKTAKLENERDDMIQESDNLESEIDGLKQIEKLTKEEENNLKNKKSDFKRSKRKIERKKNQIEEQKQQIDKQDERIDKQDERIDKQDERIKEQNLQIDKQNAQIKEQNQQIKEQDQRIDKQNLQIEKQNELIKEQNNRIDKQFERFNMDTLTKKAKGLSIGKVRPNLGQEHKIQEIKKRIFTFVDREKEILTLAKSMIHVELKKKRKIMTSFMKPTLFYVSNMFGTGKTWFGENFLNQLHKILEETKQTFRDPQIDKLIKEIKSYPFELKCFLHSKIILIDLADIPSYEGFEEYLKDRILEQIEFEINEEERKQLEKKKFGAFLAKATKHHDFYIFLDETGQIENWDFNKNNTHFQEYLKNIRPTETFSFDNKKLPKYYYFWEKQLKTLINKKRIHLLCAGKSWNFSLIGQGYLKYKDNRELNVSPTDSYRISLPPFTKEILIQLFKESFISFNTQNTDNSNNNENKNVTYYQYMFGSHEKEKEKEKENSKVDEKIIKKEKVDEKIINYFFEQVLVKTGGTPRMIEWIGILLLEKYNSGEKSPNNKIVSYNAMYLIDKFNLRIKEIEDMENNNNIGKKFKIIVSGYLIEYLRDEPRFENEYKTINPLKLLNIDAPNEIIDQGEFFEHIILKILAFQLIMTKNLKLLSPHINSLFCDLIQTKQNEKEKEKEKEKKKKRKRKKKRKEKEK</sequence>
<feature type="compositionally biased region" description="Acidic residues" evidence="1">
    <location>
        <begin position="30"/>
        <end position="39"/>
    </location>
</feature>
<feature type="compositionally biased region" description="Basic and acidic residues" evidence="1">
    <location>
        <begin position="1"/>
        <end position="29"/>
    </location>
</feature>
<feature type="region of interest" description="Disordered" evidence="1">
    <location>
        <begin position="679"/>
        <end position="704"/>
    </location>
</feature>
<dbReference type="PANTHER" id="PTHR23159">
    <property type="entry name" value="CENTROSOMAL PROTEIN 2"/>
    <property type="match status" value="1"/>
</dbReference>
<organism evidence="2 3">
    <name type="scientific">Anaeramoeba flamelloides</name>
    <dbReference type="NCBI Taxonomy" id="1746091"/>
    <lineage>
        <taxon>Eukaryota</taxon>
        <taxon>Metamonada</taxon>
        <taxon>Anaeramoebidae</taxon>
        <taxon>Anaeramoeba</taxon>
    </lineage>
</organism>
<comment type="caution">
    <text evidence="2">The sequence shown here is derived from an EMBL/GenBank/DDBJ whole genome shotgun (WGS) entry which is preliminary data.</text>
</comment>
<reference evidence="2" key="1">
    <citation type="submission" date="2022-08" db="EMBL/GenBank/DDBJ databases">
        <title>Novel sulphate-reducing endosymbionts in the free-living metamonad Anaeramoeba.</title>
        <authorList>
            <person name="Jerlstrom-Hultqvist J."/>
            <person name="Cepicka I."/>
            <person name="Gallot-Lavallee L."/>
            <person name="Salas-Leiva D."/>
            <person name="Curtis B.A."/>
            <person name="Zahonova K."/>
            <person name="Pipaliya S."/>
            <person name="Dacks J."/>
            <person name="Roger A.J."/>
        </authorList>
    </citation>
    <scope>NUCLEOTIDE SEQUENCE</scope>
    <source>
        <strain evidence="2">Busselton2</strain>
    </source>
</reference>